<dbReference type="CDD" id="cd07914">
    <property type="entry name" value="IGPD"/>
    <property type="match status" value="1"/>
</dbReference>
<gene>
    <name evidence="6 8" type="primary">hisB</name>
    <name evidence="8" type="ORF">GJ688_08560</name>
</gene>
<keyword evidence="5 6" id="KW-0456">Lyase</keyword>
<name>A0A6I3SJF8_HELMO</name>
<dbReference type="OrthoDB" id="9790411at2"/>
<evidence type="ECO:0000256" key="2">
    <source>
        <dbReference type="ARBA" id="ARBA00016664"/>
    </source>
</evidence>
<sequence length="196" mass="21507">MSRNASVVRNTAETRISIDLNLDGEGHYEGKTGIGFLDHMFTLLSRHGQLDLAVSCKGDLEVDTHHTVEDLGISLGTALAKALGDKKGIRRYGHAYVPMDETLVRVCLDLSGRPFLVYKAKIPVERVGQLETEMVEEFFRAFSNTAAMNLHIHLLEGGNGHHIIEAIFKALGRALKEAVSIDSANKDRVLSTKGLL</sequence>
<dbReference type="InterPro" id="IPR000807">
    <property type="entry name" value="ImidazoleglycerolP_deHydtase"/>
</dbReference>
<proteinExistence type="inferred from homology"/>
<dbReference type="AlphaFoldDB" id="A0A6I3SJF8"/>
<comment type="catalytic activity">
    <reaction evidence="6 7">
        <text>D-erythro-1-(imidazol-4-yl)glycerol 3-phosphate = 3-(imidazol-4-yl)-2-oxopropyl phosphate + H2O</text>
        <dbReference type="Rhea" id="RHEA:11040"/>
        <dbReference type="ChEBI" id="CHEBI:15377"/>
        <dbReference type="ChEBI" id="CHEBI:57766"/>
        <dbReference type="ChEBI" id="CHEBI:58278"/>
        <dbReference type="EC" id="4.2.1.19"/>
    </reaction>
</comment>
<accession>A0A6I3SJF8</accession>
<dbReference type="HAMAP" id="MF_00076">
    <property type="entry name" value="HisB"/>
    <property type="match status" value="1"/>
</dbReference>
<dbReference type="UniPathway" id="UPA00031">
    <property type="reaction ID" value="UER00011"/>
</dbReference>
<dbReference type="FunFam" id="3.30.230.40:FF:000001">
    <property type="entry name" value="Imidazoleglycerol-phosphate dehydratase HisB"/>
    <property type="match status" value="1"/>
</dbReference>
<dbReference type="PANTHER" id="PTHR23133">
    <property type="entry name" value="IMIDAZOLEGLYCEROL-PHOSPHATE DEHYDRATASE HIS7"/>
    <property type="match status" value="1"/>
</dbReference>
<dbReference type="FunFam" id="3.30.230.40:FF:000003">
    <property type="entry name" value="Imidazoleglycerol-phosphate dehydratase HisB"/>
    <property type="match status" value="1"/>
</dbReference>
<dbReference type="GO" id="GO:0004424">
    <property type="term" value="F:imidazoleglycerol-phosphate dehydratase activity"/>
    <property type="evidence" value="ECO:0007669"/>
    <property type="project" value="UniProtKB-UniRule"/>
</dbReference>
<keyword evidence="6" id="KW-0963">Cytoplasm</keyword>
<comment type="subcellular location">
    <subcellularLocation>
        <location evidence="6 7">Cytoplasm</location>
    </subcellularLocation>
</comment>
<dbReference type="PANTHER" id="PTHR23133:SF2">
    <property type="entry name" value="IMIDAZOLEGLYCEROL-PHOSPHATE DEHYDRATASE"/>
    <property type="match status" value="1"/>
</dbReference>
<evidence type="ECO:0000313" key="9">
    <source>
        <dbReference type="Proteomes" id="UP000430670"/>
    </source>
</evidence>
<dbReference type="Pfam" id="PF00475">
    <property type="entry name" value="IGPD"/>
    <property type="match status" value="1"/>
</dbReference>
<dbReference type="NCBIfam" id="NF002111">
    <property type="entry name" value="PRK00951.2-1"/>
    <property type="match status" value="1"/>
</dbReference>
<evidence type="ECO:0000256" key="5">
    <source>
        <dbReference type="ARBA" id="ARBA00023239"/>
    </source>
</evidence>
<evidence type="ECO:0000313" key="8">
    <source>
        <dbReference type="EMBL" id="MTV49028.1"/>
    </source>
</evidence>
<dbReference type="NCBIfam" id="NF002114">
    <property type="entry name" value="PRK00951.2-4"/>
    <property type="match status" value="1"/>
</dbReference>
<comment type="similarity">
    <text evidence="6 7">Belongs to the imidazoleglycerol-phosphate dehydratase family.</text>
</comment>
<dbReference type="EMBL" id="WNKU01000008">
    <property type="protein sequence ID" value="MTV49028.1"/>
    <property type="molecule type" value="Genomic_DNA"/>
</dbReference>
<dbReference type="GO" id="GO:0000105">
    <property type="term" value="P:L-histidine biosynthetic process"/>
    <property type="evidence" value="ECO:0007669"/>
    <property type="project" value="UniProtKB-UniRule"/>
</dbReference>
<evidence type="ECO:0000256" key="4">
    <source>
        <dbReference type="ARBA" id="ARBA00023102"/>
    </source>
</evidence>
<dbReference type="InterPro" id="IPR038494">
    <property type="entry name" value="IGPD_sf"/>
</dbReference>
<evidence type="ECO:0000256" key="7">
    <source>
        <dbReference type="RuleBase" id="RU000599"/>
    </source>
</evidence>
<dbReference type="Gene3D" id="3.30.230.40">
    <property type="entry name" value="Imidazole glycerol phosphate dehydratase, domain 1"/>
    <property type="match status" value="2"/>
</dbReference>
<dbReference type="InterPro" id="IPR020568">
    <property type="entry name" value="Ribosomal_Su5_D2-typ_SF"/>
</dbReference>
<dbReference type="RefSeq" id="WP_155476135.1">
    <property type="nucleotide sequence ID" value="NZ_WNKU01000008.1"/>
</dbReference>
<dbReference type="NCBIfam" id="NF002109">
    <property type="entry name" value="PRK00951.1-5"/>
    <property type="match status" value="1"/>
</dbReference>
<comment type="caution">
    <text evidence="8">The sequence shown here is derived from an EMBL/GenBank/DDBJ whole genome shotgun (WGS) entry which is preliminary data.</text>
</comment>
<dbReference type="PROSITE" id="PS00955">
    <property type="entry name" value="IGP_DEHYDRATASE_2"/>
    <property type="match status" value="1"/>
</dbReference>
<organism evidence="8 9">
    <name type="scientific">Heliobacterium mobile</name>
    <name type="common">Heliobacillus mobilis</name>
    <dbReference type="NCBI Taxonomy" id="28064"/>
    <lineage>
        <taxon>Bacteria</taxon>
        <taxon>Bacillati</taxon>
        <taxon>Bacillota</taxon>
        <taxon>Clostridia</taxon>
        <taxon>Eubacteriales</taxon>
        <taxon>Heliobacteriaceae</taxon>
        <taxon>Heliobacterium</taxon>
    </lineage>
</organism>
<keyword evidence="4 6" id="KW-0368">Histidine biosynthesis</keyword>
<keyword evidence="3 6" id="KW-0028">Amino-acid biosynthesis</keyword>
<dbReference type="GO" id="GO:0005737">
    <property type="term" value="C:cytoplasm"/>
    <property type="evidence" value="ECO:0007669"/>
    <property type="project" value="UniProtKB-SubCell"/>
</dbReference>
<evidence type="ECO:0000256" key="6">
    <source>
        <dbReference type="HAMAP-Rule" id="MF_00076"/>
    </source>
</evidence>
<keyword evidence="9" id="KW-1185">Reference proteome</keyword>
<evidence type="ECO:0000256" key="1">
    <source>
        <dbReference type="ARBA" id="ARBA00005047"/>
    </source>
</evidence>
<reference evidence="8 9" key="1">
    <citation type="submission" date="2019-11" db="EMBL/GenBank/DDBJ databases">
        <title>Whole-genome sequence of a the green, strictly anaerobic photosynthetic bacterium Heliobacillus mobilis DSM 6151.</title>
        <authorList>
            <person name="Kyndt J.A."/>
            <person name="Meyer T.E."/>
        </authorList>
    </citation>
    <scope>NUCLEOTIDE SEQUENCE [LARGE SCALE GENOMIC DNA]</scope>
    <source>
        <strain evidence="8 9">DSM 6151</strain>
    </source>
</reference>
<dbReference type="SUPFAM" id="SSF54211">
    <property type="entry name" value="Ribosomal protein S5 domain 2-like"/>
    <property type="match status" value="2"/>
</dbReference>
<protein>
    <recommendedName>
        <fullName evidence="2 6">Imidazoleglycerol-phosphate dehydratase</fullName>
        <shortName evidence="6">IGPD</shortName>
        <ecNumber evidence="6 7">4.2.1.19</ecNumber>
    </recommendedName>
</protein>
<dbReference type="Proteomes" id="UP000430670">
    <property type="component" value="Unassembled WGS sequence"/>
</dbReference>
<dbReference type="PROSITE" id="PS00954">
    <property type="entry name" value="IGP_DEHYDRATASE_1"/>
    <property type="match status" value="1"/>
</dbReference>
<dbReference type="InterPro" id="IPR020565">
    <property type="entry name" value="ImidazoleglycerP_deHydtase_CS"/>
</dbReference>
<evidence type="ECO:0000256" key="3">
    <source>
        <dbReference type="ARBA" id="ARBA00022605"/>
    </source>
</evidence>
<comment type="pathway">
    <text evidence="1 6 7">Amino-acid biosynthesis; L-histidine biosynthesis; L-histidine from 5-phospho-alpha-D-ribose 1-diphosphate: step 6/9.</text>
</comment>
<dbReference type="EC" id="4.2.1.19" evidence="6 7"/>